<sequence length="714" mass="80262">MNLNKTIYMFRNLIIGLALISVVACGSKPRVQLEEGGIKIKPTLQHEVIAKEVVGILENFSYKKVGASDSLSNIVFNNLIKMIDQGKNYLLQSDIEDINKYKNTISQDMKKGDLSAPFYIFNIYSQRYLDAMEYALTQVDVVHNFDKDENYTNNREKLNWFKSDAELKDQWRKRVKLDLLNLKMTTADGKNEDDKHKETLRKRYNNLISQAKKTNANDAFQLIMSSFTDAIDPHTTYYNPSFAQAFNEGMSNTLEGIGARLQMENEMVTIKEIIAGGPAFKEKTLKMDDRIIAVAQGNDGEFEDIVGWRLDAAVAKIKGSKGTIVRLKILPAGQDISAQPTIVKLTREKIVLEEESAKKSIKTVKGDDGKDYRIGVINLPKFYIDFEGYRKGDPNYKSTTRDVRLILDSLRKENVDAVVLDLRNNGGGSLQEAIELTGLFIDKGPVVQVRSTNNRVEVEQDKDPGAIWTGPFGVIINRFSASASEIFAGAIQDYGRGIILGSTSYGKGTVQSAVQMSRFISPTNKLLLKAAGADKDADTPTGAPEFGQINVTIGKFYRVNGSSTQHKGVDADVTFPTQYGAEKFGESSEPAALPWDQIKGTTFNKLADLKGTTKQLQDIHMKRMEKSPEYKFLLEDIEEFNKSDSIAQISLNQEKLKKERDANKVKNRARINKLLEIHNMPLWKEGQPQPKVEFDFILDESMKVMKDYVQLVKK</sequence>
<evidence type="ECO:0000256" key="5">
    <source>
        <dbReference type="RuleBase" id="RU004404"/>
    </source>
</evidence>
<dbReference type="SMART" id="SM00228">
    <property type="entry name" value="PDZ"/>
    <property type="match status" value="1"/>
</dbReference>
<dbReference type="InterPro" id="IPR020992">
    <property type="entry name" value="Tail_Prtase_C"/>
</dbReference>
<reference evidence="8 9" key="1">
    <citation type="journal article" date="2013" name="Genome Announc.">
        <title>The Draft Genome Sequence of Sphingomonas paucimobilis Strain HER1398 (Proteobacteria), Host to the Giant PAU Phage, Indicates That It Is a Member of the Genus Sphingobacterium (Bacteroidetes).</title>
        <authorList>
            <person name="White R.A.III."/>
            <person name="Suttle C.A."/>
        </authorList>
    </citation>
    <scope>NUCLEOTIDE SEQUENCE [LARGE SCALE GENOMIC DNA]</scope>
    <source>
        <strain evidence="8 9">HER1398</strain>
    </source>
</reference>
<dbReference type="SUPFAM" id="SSF52096">
    <property type="entry name" value="ClpP/crotonase"/>
    <property type="match status" value="1"/>
</dbReference>
<evidence type="ECO:0000256" key="4">
    <source>
        <dbReference type="ARBA" id="ARBA00022825"/>
    </source>
</evidence>
<dbReference type="AlphaFoldDB" id="U2I0S2"/>
<dbReference type="PANTHER" id="PTHR32060">
    <property type="entry name" value="TAIL-SPECIFIC PROTEASE"/>
    <property type="match status" value="1"/>
</dbReference>
<feature type="domain" description="PDZ" evidence="6">
    <location>
        <begin position="255"/>
        <end position="333"/>
    </location>
</feature>
<dbReference type="GO" id="GO:0006508">
    <property type="term" value="P:proteolysis"/>
    <property type="evidence" value="ECO:0007669"/>
    <property type="project" value="UniProtKB-KW"/>
</dbReference>
<dbReference type="Pfam" id="PF17804">
    <property type="entry name" value="TSP_NTD"/>
    <property type="match status" value="1"/>
</dbReference>
<dbReference type="InterPro" id="IPR005151">
    <property type="entry name" value="Tail-specific_protease"/>
</dbReference>
<comment type="caution">
    <text evidence="8">The sequence shown here is derived from an EMBL/GenBank/DDBJ whole genome shotgun (WGS) entry which is preliminary data.</text>
</comment>
<dbReference type="PATRIC" id="fig|1346330.5.peg.70"/>
<dbReference type="CDD" id="cd06782">
    <property type="entry name" value="cpPDZ_CPP-like"/>
    <property type="match status" value="1"/>
</dbReference>
<dbReference type="NCBIfam" id="TIGR00225">
    <property type="entry name" value="prc"/>
    <property type="match status" value="1"/>
</dbReference>
<gene>
    <name evidence="8" type="ORF">M472_21890</name>
</gene>
<dbReference type="GO" id="GO:0008236">
    <property type="term" value="F:serine-type peptidase activity"/>
    <property type="evidence" value="ECO:0007669"/>
    <property type="project" value="UniProtKB-KW"/>
</dbReference>
<evidence type="ECO:0000259" key="7">
    <source>
        <dbReference type="SMART" id="SM00245"/>
    </source>
</evidence>
<dbReference type="GO" id="GO:0007165">
    <property type="term" value="P:signal transduction"/>
    <property type="evidence" value="ECO:0007669"/>
    <property type="project" value="TreeGrafter"/>
</dbReference>
<dbReference type="GO" id="GO:0004175">
    <property type="term" value="F:endopeptidase activity"/>
    <property type="evidence" value="ECO:0007669"/>
    <property type="project" value="TreeGrafter"/>
</dbReference>
<dbReference type="InterPro" id="IPR036034">
    <property type="entry name" value="PDZ_sf"/>
</dbReference>
<name>U2I0S2_9SPHI</name>
<dbReference type="STRING" id="1346330.M472_21890"/>
<comment type="similarity">
    <text evidence="1 5">Belongs to the peptidase S41A family.</text>
</comment>
<dbReference type="PROSITE" id="PS51257">
    <property type="entry name" value="PROKAR_LIPOPROTEIN"/>
    <property type="match status" value="1"/>
</dbReference>
<evidence type="ECO:0000256" key="1">
    <source>
        <dbReference type="ARBA" id="ARBA00009179"/>
    </source>
</evidence>
<dbReference type="Pfam" id="PF11818">
    <property type="entry name" value="DUF3340"/>
    <property type="match status" value="1"/>
</dbReference>
<keyword evidence="4 5" id="KW-0720">Serine protease</keyword>
<evidence type="ECO:0000313" key="9">
    <source>
        <dbReference type="Proteomes" id="UP000016584"/>
    </source>
</evidence>
<evidence type="ECO:0000259" key="6">
    <source>
        <dbReference type="SMART" id="SM00228"/>
    </source>
</evidence>
<evidence type="ECO:0000256" key="3">
    <source>
        <dbReference type="ARBA" id="ARBA00022801"/>
    </source>
</evidence>
<dbReference type="InterPro" id="IPR001478">
    <property type="entry name" value="PDZ"/>
</dbReference>
<protein>
    <submittedName>
        <fullName evidence="8">Peptidase S41</fullName>
    </submittedName>
</protein>
<evidence type="ECO:0000313" key="8">
    <source>
        <dbReference type="EMBL" id="ERJ61412.1"/>
    </source>
</evidence>
<keyword evidence="3 5" id="KW-0378">Hydrolase</keyword>
<dbReference type="InterPro" id="IPR040573">
    <property type="entry name" value="TSP_N"/>
</dbReference>
<organism evidence="8 9">
    <name type="scientific">Sphingobacterium paucimobilis HER1398</name>
    <dbReference type="NCBI Taxonomy" id="1346330"/>
    <lineage>
        <taxon>Bacteria</taxon>
        <taxon>Pseudomonadati</taxon>
        <taxon>Bacteroidota</taxon>
        <taxon>Sphingobacteriia</taxon>
        <taxon>Sphingobacteriales</taxon>
        <taxon>Sphingobacteriaceae</taxon>
        <taxon>Sphingobacterium</taxon>
    </lineage>
</organism>
<dbReference type="Gene3D" id="3.90.226.10">
    <property type="entry name" value="2-enoyl-CoA Hydratase, Chain A, domain 1"/>
    <property type="match status" value="1"/>
</dbReference>
<evidence type="ECO:0000256" key="2">
    <source>
        <dbReference type="ARBA" id="ARBA00022670"/>
    </source>
</evidence>
<dbReference type="Gene3D" id="2.30.42.10">
    <property type="match status" value="1"/>
</dbReference>
<dbReference type="InterPro" id="IPR004447">
    <property type="entry name" value="Peptidase_S41A"/>
</dbReference>
<dbReference type="FunFam" id="3.90.226.10:FF:000090">
    <property type="entry name" value="Tail-specific protease"/>
    <property type="match status" value="1"/>
</dbReference>
<dbReference type="EMBL" id="ATDL01000001">
    <property type="protein sequence ID" value="ERJ61412.1"/>
    <property type="molecule type" value="Genomic_DNA"/>
</dbReference>
<dbReference type="eggNOG" id="COG0793">
    <property type="taxonomic scope" value="Bacteria"/>
</dbReference>
<dbReference type="CDD" id="cd07560">
    <property type="entry name" value="Peptidase_S41_CPP"/>
    <property type="match status" value="1"/>
</dbReference>
<dbReference type="Pfam" id="PF03572">
    <property type="entry name" value="Peptidase_S41"/>
    <property type="match status" value="1"/>
</dbReference>
<dbReference type="Pfam" id="PF00595">
    <property type="entry name" value="PDZ"/>
    <property type="match status" value="1"/>
</dbReference>
<accession>U2I0S2</accession>
<keyword evidence="2 5" id="KW-0645">Protease</keyword>
<dbReference type="Proteomes" id="UP000016584">
    <property type="component" value="Unassembled WGS sequence"/>
</dbReference>
<dbReference type="PANTHER" id="PTHR32060:SF22">
    <property type="entry name" value="CARBOXYL-TERMINAL-PROCESSING PEPTIDASE 3, CHLOROPLASTIC"/>
    <property type="match status" value="1"/>
</dbReference>
<proteinExistence type="inferred from homology"/>
<feature type="domain" description="Tail specific protease" evidence="7">
    <location>
        <begin position="338"/>
        <end position="576"/>
    </location>
</feature>
<dbReference type="SUPFAM" id="SSF50156">
    <property type="entry name" value="PDZ domain-like"/>
    <property type="match status" value="1"/>
</dbReference>
<dbReference type="SMART" id="SM00245">
    <property type="entry name" value="TSPc"/>
    <property type="match status" value="1"/>
</dbReference>
<dbReference type="GO" id="GO:0030288">
    <property type="term" value="C:outer membrane-bounded periplasmic space"/>
    <property type="evidence" value="ECO:0007669"/>
    <property type="project" value="TreeGrafter"/>
</dbReference>
<dbReference type="InterPro" id="IPR029045">
    <property type="entry name" value="ClpP/crotonase-like_dom_sf"/>
</dbReference>
<keyword evidence="9" id="KW-1185">Reference proteome</keyword>